<evidence type="ECO:0000313" key="2">
    <source>
        <dbReference type="Proteomes" id="UP000814033"/>
    </source>
</evidence>
<sequence>MHAAARRRSLSDPFAVMLQPPPDESPAQREMRILAEQQAKHISDAIDEQIRMDKTEMRKAKPDVKILLLGQSESGKSTTLKQFQLMHTPAAFNSERLAWRSVIYLNLVRSIRRILDAISANPDPDPHDLAFDGASIISDRTSGVSPPPQDPEKVREAAEKYADYTAQLAPLLELEERLIRMLSEDDEDDEATRLGDGSTPGWSVPRASTSTTSSGSVSGRRPSIHVDASTPEKTAAAPRRAEVSVRTTSNWKKALSLRRDKLKSTSPHTGTNELVGWWEDPEDPVHVLDRCKAAMTQLWEDRWVRARLQEKRIRLEESSGFYLDEIERITSKKYFPTDDDVLKARLKTMGVVEHEFALESGLRRSKWKIYDVGGARNQRQAWAPYFEDVNAIIFLAPISAFDQVLTEDSRVNRLEDSLLLWRTVVGNKLLANAAIVLFLNKCDLLQSKLESGVLLKSHLLTYGERPNDYESVSKYLRNKFGLIHQQHTPSKDRELYIHYTAVTDTRRTATIIASVRDSVLRLNLKTSKLM</sequence>
<comment type="caution">
    <text evidence="1">The sequence shown here is derived from an EMBL/GenBank/DDBJ whole genome shotgun (WGS) entry which is preliminary data.</text>
</comment>
<evidence type="ECO:0000313" key="1">
    <source>
        <dbReference type="EMBL" id="KAI0043782.1"/>
    </source>
</evidence>
<dbReference type="Proteomes" id="UP000814033">
    <property type="component" value="Unassembled WGS sequence"/>
</dbReference>
<reference evidence="1" key="2">
    <citation type="journal article" date="2022" name="New Phytol.">
        <title>Evolutionary transition to the ectomycorrhizal habit in the genomes of a hyperdiverse lineage of mushroom-forming fungi.</title>
        <authorList>
            <person name="Looney B."/>
            <person name="Miyauchi S."/>
            <person name="Morin E."/>
            <person name="Drula E."/>
            <person name="Courty P.E."/>
            <person name="Kohler A."/>
            <person name="Kuo A."/>
            <person name="LaButti K."/>
            <person name="Pangilinan J."/>
            <person name="Lipzen A."/>
            <person name="Riley R."/>
            <person name="Andreopoulos W."/>
            <person name="He G."/>
            <person name="Johnson J."/>
            <person name="Nolan M."/>
            <person name="Tritt A."/>
            <person name="Barry K.W."/>
            <person name="Grigoriev I.V."/>
            <person name="Nagy L.G."/>
            <person name="Hibbett D."/>
            <person name="Henrissat B."/>
            <person name="Matheny P.B."/>
            <person name="Labbe J."/>
            <person name="Martin F.M."/>
        </authorList>
    </citation>
    <scope>NUCLEOTIDE SEQUENCE</scope>
    <source>
        <strain evidence="1">FP105234-sp</strain>
    </source>
</reference>
<proteinExistence type="predicted"/>
<reference evidence="1" key="1">
    <citation type="submission" date="2021-02" db="EMBL/GenBank/DDBJ databases">
        <authorList>
            <consortium name="DOE Joint Genome Institute"/>
            <person name="Ahrendt S."/>
            <person name="Looney B.P."/>
            <person name="Miyauchi S."/>
            <person name="Morin E."/>
            <person name="Drula E."/>
            <person name="Courty P.E."/>
            <person name="Chicoki N."/>
            <person name="Fauchery L."/>
            <person name="Kohler A."/>
            <person name="Kuo A."/>
            <person name="Labutti K."/>
            <person name="Pangilinan J."/>
            <person name="Lipzen A."/>
            <person name="Riley R."/>
            <person name="Andreopoulos W."/>
            <person name="He G."/>
            <person name="Johnson J."/>
            <person name="Barry K.W."/>
            <person name="Grigoriev I.V."/>
            <person name="Nagy L."/>
            <person name="Hibbett D."/>
            <person name="Henrissat B."/>
            <person name="Matheny P.B."/>
            <person name="Labbe J."/>
            <person name="Martin F."/>
        </authorList>
    </citation>
    <scope>NUCLEOTIDE SEQUENCE</scope>
    <source>
        <strain evidence="1">FP105234-sp</strain>
    </source>
</reference>
<keyword evidence="2" id="KW-1185">Reference proteome</keyword>
<protein>
    <submittedName>
        <fullName evidence="1">G-alpha-domain-containing protein</fullName>
    </submittedName>
</protein>
<organism evidence="1 2">
    <name type="scientific">Auriscalpium vulgare</name>
    <dbReference type="NCBI Taxonomy" id="40419"/>
    <lineage>
        <taxon>Eukaryota</taxon>
        <taxon>Fungi</taxon>
        <taxon>Dikarya</taxon>
        <taxon>Basidiomycota</taxon>
        <taxon>Agaricomycotina</taxon>
        <taxon>Agaricomycetes</taxon>
        <taxon>Russulales</taxon>
        <taxon>Auriscalpiaceae</taxon>
        <taxon>Auriscalpium</taxon>
    </lineage>
</organism>
<gene>
    <name evidence="1" type="ORF">FA95DRAFT_342211</name>
</gene>
<dbReference type="EMBL" id="MU276004">
    <property type="protein sequence ID" value="KAI0043782.1"/>
    <property type="molecule type" value="Genomic_DNA"/>
</dbReference>
<accession>A0ACB8RIP2</accession>
<name>A0ACB8RIP2_9AGAM</name>